<gene>
    <name evidence="1" type="ORF">J2X05_004257</name>
</gene>
<dbReference type="Proteomes" id="UP001253595">
    <property type="component" value="Unassembled WGS sequence"/>
</dbReference>
<proteinExistence type="predicted"/>
<reference evidence="1 2" key="1">
    <citation type="submission" date="2023-07" db="EMBL/GenBank/DDBJ databases">
        <title>Sorghum-associated microbial communities from plants grown in Nebraska, USA.</title>
        <authorList>
            <person name="Schachtman D."/>
        </authorList>
    </citation>
    <scope>NUCLEOTIDE SEQUENCE [LARGE SCALE GENOMIC DNA]</scope>
    <source>
        <strain evidence="1 2">BE190</strain>
    </source>
</reference>
<comment type="caution">
    <text evidence="1">The sequence shown here is derived from an EMBL/GenBank/DDBJ whole genome shotgun (WGS) entry which is preliminary data.</text>
</comment>
<dbReference type="RefSeq" id="WP_310076310.1">
    <property type="nucleotide sequence ID" value="NZ_JAVDVX010000013.1"/>
</dbReference>
<accession>A0ABU1V443</accession>
<name>A0ABU1V443_9GAMM</name>
<evidence type="ECO:0000313" key="1">
    <source>
        <dbReference type="EMBL" id="MDR7092216.1"/>
    </source>
</evidence>
<keyword evidence="2" id="KW-1185">Reference proteome</keyword>
<dbReference type="EMBL" id="JAVDVX010000013">
    <property type="protein sequence ID" value="MDR7092216.1"/>
    <property type="molecule type" value="Genomic_DNA"/>
</dbReference>
<organism evidence="1 2">
    <name type="scientific">Cellvibrio fibrivorans</name>
    <dbReference type="NCBI Taxonomy" id="126350"/>
    <lineage>
        <taxon>Bacteria</taxon>
        <taxon>Pseudomonadati</taxon>
        <taxon>Pseudomonadota</taxon>
        <taxon>Gammaproteobacteria</taxon>
        <taxon>Cellvibrionales</taxon>
        <taxon>Cellvibrionaceae</taxon>
        <taxon>Cellvibrio</taxon>
    </lineage>
</organism>
<sequence>MEEFSLNMELSGTDARQDKISLFIGSWDINAMDVLMTAFVVSLGDPTRSHPTFQTIAFQQNNHVSNIITKKVKFFRSKSGRGYKRDAPLFTGELVIKRKLNNLYRLNLLVDINPTRFCVYQHTPIRTRASNGIRNLSPSIVLFATQDKIRHGNGEDLEFTLDQSDNCLLTPSSKINASHPLYTDNLNRYLSSIVRYLEDEILEFQQTGFALLGKEEHYSVRNIETYWDIPCPTPTITLRQLEPLIRTSTNKLDINEYLSNELAGSTFSINDLTPCYTCYFRNGESLKLYAKTNKKIRLEVKYNFMKDSTLRSAWGTTPTNINRLFEFINYCSDMSTSTANDLISCLARNDTTRLRQEKSLVEFINSIYMNAPKEHATSILRMLASTDGITSSKAPEHLKSSLDKLVEKGVLMKQSGLSTRYIPQPRYLAASRKLVN</sequence>
<evidence type="ECO:0000313" key="2">
    <source>
        <dbReference type="Proteomes" id="UP001253595"/>
    </source>
</evidence>
<protein>
    <submittedName>
        <fullName evidence="1">Uncharacterized protein</fullName>
    </submittedName>
</protein>